<evidence type="ECO:0000256" key="3">
    <source>
        <dbReference type="ARBA" id="ARBA00022618"/>
    </source>
</evidence>
<evidence type="ECO:0000313" key="15">
    <source>
        <dbReference type="EMBL" id="CCF57874.1"/>
    </source>
</evidence>
<evidence type="ECO:0000256" key="1">
    <source>
        <dbReference type="ARBA" id="ARBA00007050"/>
    </source>
</evidence>
<dbReference type="Gene3D" id="1.10.418.30">
    <property type="entry name" value="Ncd80 complex, Ncd80 subunit"/>
    <property type="match status" value="1"/>
</dbReference>
<dbReference type="eggNOG" id="KOG0995">
    <property type="taxonomic scope" value="Eukaryota"/>
</dbReference>
<dbReference type="GO" id="GO:0034501">
    <property type="term" value="P:protein localization to kinetochore"/>
    <property type="evidence" value="ECO:0007669"/>
    <property type="project" value="EnsemblFungi"/>
</dbReference>
<dbReference type="GO" id="GO:0051301">
    <property type="term" value="P:cell division"/>
    <property type="evidence" value="ECO:0007669"/>
    <property type="project" value="UniProtKB-UniRule"/>
</dbReference>
<evidence type="ECO:0000313" key="16">
    <source>
        <dbReference type="Proteomes" id="UP000005220"/>
    </source>
</evidence>
<dbReference type="GO" id="GO:1990758">
    <property type="term" value="P:mitotic sister chromatid biorientation"/>
    <property type="evidence" value="ECO:0007669"/>
    <property type="project" value="EnsemblFungi"/>
</dbReference>
<dbReference type="InterPro" id="IPR040967">
    <property type="entry name" value="DUF5595"/>
</dbReference>
<protein>
    <recommendedName>
        <fullName evidence="10">Kinetochore protein NDC80</fullName>
    </recommendedName>
</protein>
<dbReference type="FunCoup" id="H2AU24">
    <property type="interactions" value="371"/>
</dbReference>
<dbReference type="InterPro" id="IPR055260">
    <property type="entry name" value="Ndc80_CH"/>
</dbReference>
<feature type="domain" description="Kinetochore protein Ndc80 CH" evidence="13">
    <location>
        <begin position="96"/>
        <end position="238"/>
    </location>
</feature>
<keyword evidence="7 10" id="KW-0539">Nucleus</keyword>
<comment type="similarity">
    <text evidence="1 10">Belongs to the NDC80/HEC1 family.</text>
</comment>
<keyword evidence="16" id="KW-1185">Reference proteome</keyword>
<evidence type="ECO:0000259" key="13">
    <source>
        <dbReference type="Pfam" id="PF03801"/>
    </source>
</evidence>
<evidence type="ECO:0000256" key="7">
    <source>
        <dbReference type="ARBA" id="ARBA00023242"/>
    </source>
</evidence>
<evidence type="ECO:0000256" key="11">
    <source>
        <dbReference type="SAM" id="Coils"/>
    </source>
</evidence>
<comment type="subcellular location">
    <subcellularLocation>
        <location evidence="10">Chromosome</location>
        <location evidence="10">Centromere</location>
        <location evidence="10">Kinetochore</location>
    </subcellularLocation>
    <subcellularLocation>
        <location evidence="10">Nucleus</location>
    </subcellularLocation>
</comment>
<keyword evidence="3 10" id="KW-0132">Cell division</keyword>
<dbReference type="EMBL" id="HE650824">
    <property type="protein sequence ID" value="CCF57874.1"/>
    <property type="molecule type" value="Genomic_DNA"/>
</dbReference>
<keyword evidence="6 11" id="KW-0175">Coiled coil</keyword>
<dbReference type="InterPro" id="IPR005550">
    <property type="entry name" value="Kinetochore_Ndc80"/>
</dbReference>
<gene>
    <name evidence="15" type="primary">KAFR0D02270</name>
    <name evidence="15" type="ORF">KAFR_0D02270</name>
</gene>
<dbReference type="AlphaFoldDB" id="H2AU24"/>
<name>H2AU24_KAZAF</name>
<keyword evidence="5 10" id="KW-0995">Kinetochore</keyword>
<dbReference type="Proteomes" id="UP000005220">
    <property type="component" value="Chromosome 4"/>
</dbReference>
<evidence type="ECO:0000256" key="6">
    <source>
        <dbReference type="ARBA" id="ARBA00023054"/>
    </source>
</evidence>
<dbReference type="FunFam" id="1.10.418.30:FF:000001">
    <property type="entry name" value="Probable kinetochore protein ndc80"/>
    <property type="match status" value="1"/>
</dbReference>
<evidence type="ECO:0000256" key="2">
    <source>
        <dbReference type="ARBA" id="ARBA00022454"/>
    </source>
</evidence>
<reference evidence="15 16" key="1">
    <citation type="journal article" date="2011" name="Proc. Natl. Acad. Sci. U.S.A.">
        <title>Evolutionary erosion of yeast sex chromosomes by mating-type switching accidents.</title>
        <authorList>
            <person name="Gordon J.L."/>
            <person name="Armisen D."/>
            <person name="Proux-Wera E."/>
            <person name="Oheigeartaigh S.S."/>
            <person name="Byrne K.P."/>
            <person name="Wolfe K.H."/>
        </authorList>
    </citation>
    <scope>NUCLEOTIDE SEQUENCE [LARGE SCALE GENOMIC DNA]</scope>
    <source>
        <strain evidence="16">ATCC 22294 / BCRC 22015 / CBS 2517 / CECT 1963 / NBRC 1671 / NRRL Y-8276</strain>
    </source>
</reference>
<feature type="coiled-coil region" evidence="11">
    <location>
        <begin position="560"/>
        <end position="665"/>
    </location>
</feature>
<evidence type="ECO:0000256" key="10">
    <source>
        <dbReference type="RuleBase" id="RU368072"/>
    </source>
</evidence>
<evidence type="ECO:0000259" key="14">
    <source>
        <dbReference type="Pfam" id="PF18077"/>
    </source>
</evidence>
<evidence type="ECO:0000256" key="8">
    <source>
        <dbReference type="ARBA" id="ARBA00023306"/>
    </source>
</evidence>
<dbReference type="PANTHER" id="PTHR10643:SF2">
    <property type="entry name" value="KINETOCHORE PROTEIN NDC80 HOMOLOG"/>
    <property type="match status" value="1"/>
</dbReference>
<dbReference type="KEGG" id="kaf:KAFR_0D02270"/>
<dbReference type="Pfam" id="PF03801">
    <property type="entry name" value="Ndc80_HEC"/>
    <property type="match status" value="1"/>
</dbReference>
<dbReference type="Pfam" id="PF18077">
    <property type="entry name" value="DUF5595"/>
    <property type="match status" value="1"/>
</dbReference>
<dbReference type="GeneID" id="13885832"/>
<feature type="region of interest" description="Disordered" evidence="12">
    <location>
        <begin position="17"/>
        <end position="82"/>
    </location>
</feature>
<feature type="coiled-coil region" evidence="11">
    <location>
        <begin position="387"/>
        <end position="484"/>
    </location>
</feature>
<dbReference type="RefSeq" id="XP_003957009.1">
    <property type="nucleotide sequence ID" value="XM_003956960.1"/>
</dbReference>
<dbReference type="GO" id="GO:0042802">
    <property type="term" value="F:identical protein binding"/>
    <property type="evidence" value="ECO:0007669"/>
    <property type="project" value="EnsemblFungi"/>
</dbReference>
<organism evidence="15 16">
    <name type="scientific">Kazachstania africana (strain ATCC 22294 / BCRC 22015 / CBS 2517 / CECT 1963 / NBRC 1671 / NRRL Y-8276)</name>
    <name type="common">Yeast</name>
    <name type="synonym">Kluyveromyces africanus</name>
    <dbReference type="NCBI Taxonomy" id="1071382"/>
    <lineage>
        <taxon>Eukaryota</taxon>
        <taxon>Fungi</taxon>
        <taxon>Dikarya</taxon>
        <taxon>Ascomycota</taxon>
        <taxon>Saccharomycotina</taxon>
        <taxon>Saccharomycetes</taxon>
        <taxon>Saccharomycetales</taxon>
        <taxon>Saccharomycetaceae</taxon>
        <taxon>Kazachstania</taxon>
    </lineage>
</organism>
<dbReference type="InterPro" id="IPR038273">
    <property type="entry name" value="Ndc80_sf"/>
</dbReference>
<sequence length="709" mass="82712">MDLDPHRFVSQIPVLSSQNVNQESNKHRRNSASAELSEMMNKSIAANTKSDHIKRKRSRSTVVNNNELQGLPNRSRALTLSEVGATKRNSSYRLSQRHSLQNRSSFYGNELLQSQSHATNRDPRPLRDKNFQSAIQQEIFDYLLQNKFDIETNHPISLKSLKQPTQKGFIIIFKWLYSRLDPGYQFTKSIEYEIYQILKNLQYPYLETINKSQISAVGGSSWHKFLGLLHWLIRVNIKLDKLSSDFNQSLLNQPTQEMVVINSSKTISTLDEQDQIQEKYEIMVENLFIDYISRSYQNFLNSNDDFNTAMEELTTGFEKFTHIIDSDINTLAVMNDRMFENYQFIIKRHEKFKVSIEKYNALKGDLTKFQNYISTMESKSVEWPKKIDKMNSELEKKKSETNDIENDIRNILKSLDDRGLSIEQIEEQNKEKEALMHEVDEITDQTDKLTGNIRAKKVENNNIVKNLINVLKQYNMTLEKLFNEREKMDGIDSTSQNKTKFKIQLPDSISTNDTTESVPVLYDDLFKDIIPSIPAESEFSITELIRKEASKLKLEIFQKIEIIKSENSGIEEEILKLKNEINQKNTENEKLEDELLELKSLFDITRQKNENLLVSERITIEKLEKKNNDSSKTITSKTVEANQLVKKKRLQLEELQRTLNAKRVSLHKEIFEIINFVATFKSSMQNAVQMTQEELTKEFEKVNQLDDDI</sequence>
<dbReference type="GO" id="GO:0031262">
    <property type="term" value="C:Ndc80 complex"/>
    <property type="evidence" value="ECO:0007669"/>
    <property type="project" value="UniProtKB-UniRule"/>
</dbReference>
<comment type="subunit">
    <text evidence="10">Component of the NDC80 complex.</text>
</comment>
<evidence type="ECO:0000256" key="12">
    <source>
        <dbReference type="SAM" id="MobiDB-lite"/>
    </source>
</evidence>
<dbReference type="GO" id="GO:0005634">
    <property type="term" value="C:nucleus"/>
    <property type="evidence" value="ECO:0007669"/>
    <property type="project" value="UniProtKB-SubCell"/>
</dbReference>
<dbReference type="PANTHER" id="PTHR10643">
    <property type="entry name" value="KINETOCHORE PROTEIN NDC80"/>
    <property type="match status" value="1"/>
</dbReference>
<keyword evidence="4 10" id="KW-0498">Mitosis</keyword>
<evidence type="ECO:0000256" key="9">
    <source>
        <dbReference type="ARBA" id="ARBA00023328"/>
    </source>
</evidence>
<dbReference type="OrthoDB" id="7459479at2759"/>
<dbReference type="STRING" id="1071382.H2AU24"/>
<comment type="function">
    <text evidence="10">Acts as a component of the essential kinetochore-associated NDC80 complex, which is required for chromosome segregation and spindle checkpoint activity.</text>
</comment>
<evidence type="ECO:0000256" key="5">
    <source>
        <dbReference type="ARBA" id="ARBA00022838"/>
    </source>
</evidence>
<dbReference type="HOGENOM" id="CLU_012583_1_2_1"/>
<evidence type="ECO:0000256" key="4">
    <source>
        <dbReference type="ARBA" id="ARBA00022776"/>
    </source>
</evidence>
<dbReference type="GO" id="GO:0008017">
    <property type="term" value="F:microtubule binding"/>
    <property type="evidence" value="ECO:0007669"/>
    <property type="project" value="EnsemblFungi"/>
</dbReference>
<keyword evidence="2 10" id="KW-0158">Chromosome</keyword>
<feature type="domain" description="DUF5595" evidence="14">
    <location>
        <begin position="278"/>
        <end position="341"/>
    </location>
</feature>
<proteinExistence type="inferred from homology"/>
<keyword evidence="8 10" id="KW-0131">Cell cycle</keyword>
<keyword evidence="9 10" id="KW-0137">Centromere</keyword>
<accession>H2AU24</accession>
<dbReference type="InParanoid" id="H2AU24"/>
<dbReference type="Gene3D" id="6.10.250.1950">
    <property type="match status" value="1"/>
</dbReference>